<gene>
    <name evidence="1" type="ORF">SAMN05428642_105153</name>
</gene>
<accession>A0A1K2IT36</accession>
<dbReference type="STRING" id="369401.SAMN05428642_105153"/>
<reference evidence="1 2" key="1">
    <citation type="submission" date="2016-10" db="EMBL/GenBank/DDBJ databases">
        <authorList>
            <person name="de Groot N.N."/>
        </authorList>
    </citation>
    <scope>NUCLEOTIDE SEQUENCE [LARGE SCALE GENOMIC DNA]</scope>
    <source>
        <strain evidence="1 2">DSM 18180</strain>
    </source>
</reference>
<dbReference type="RefSeq" id="WP_143144340.1">
    <property type="nucleotide sequence ID" value="NZ_FPKV01000005.1"/>
</dbReference>
<evidence type="ECO:0000313" key="2">
    <source>
        <dbReference type="Proteomes" id="UP000182544"/>
    </source>
</evidence>
<protein>
    <submittedName>
        <fullName evidence="1">Uncharacterized protein</fullName>
    </submittedName>
</protein>
<dbReference type="AlphaFoldDB" id="A0A1K2IT36"/>
<evidence type="ECO:0000313" key="1">
    <source>
        <dbReference type="EMBL" id="SFZ94883.1"/>
    </source>
</evidence>
<organism evidence="1 2">
    <name type="scientific">Flaviramulus basaltis</name>
    <dbReference type="NCBI Taxonomy" id="369401"/>
    <lineage>
        <taxon>Bacteria</taxon>
        <taxon>Pseudomonadati</taxon>
        <taxon>Bacteroidota</taxon>
        <taxon>Flavobacteriia</taxon>
        <taxon>Flavobacteriales</taxon>
        <taxon>Flavobacteriaceae</taxon>
        <taxon>Flaviramulus</taxon>
    </lineage>
</organism>
<name>A0A1K2IT36_9FLAO</name>
<dbReference type="OrthoDB" id="1494534at2"/>
<sequence length="167" mass="18854">MKKQNRILTLNSEIMYFESRLNSIKDVTNLSIEEQVKAIKQLGIGNAIKIGSVLWINDENPSGTGIKEAALLYQFSNKTVQFESVTVDWCSDLQIMKLIIEYGNTELLKSDYGIDNLSPIRFNDQEAMSWFDCGCCGTGFKSTISYQSKFDQNAGYGVCTDCDSYYK</sequence>
<dbReference type="Proteomes" id="UP000182544">
    <property type="component" value="Unassembled WGS sequence"/>
</dbReference>
<proteinExistence type="predicted"/>
<dbReference type="EMBL" id="FPKV01000005">
    <property type="protein sequence ID" value="SFZ94883.1"/>
    <property type="molecule type" value="Genomic_DNA"/>
</dbReference>
<keyword evidence="2" id="KW-1185">Reference proteome</keyword>